<gene>
    <name evidence="1" type="ORF">PI23P_10600</name>
</gene>
<dbReference type="STRING" id="313594.PI23P_10600"/>
<dbReference type="Pfam" id="PF20420">
    <property type="entry name" value="DUF6702"/>
    <property type="match status" value="1"/>
</dbReference>
<dbReference type="InterPro" id="IPR046525">
    <property type="entry name" value="DUF6702"/>
</dbReference>
<name>A4C0X9_9FLAO</name>
<evidence type="ECO:0000313" key="2">
    <source>
        <dbReference type="Proteomes" id="UP000003053"/>
    </source>
</evidence>
<evidence type="ECO:0008006" key="3">
    <source>
        <dbReference type="Google" id="ProtNLM"/>
    </source>
</evidence>
<keyword evidence="2" id="KW-1185">Reference proteome</keyword>
<organism evidence="1 2">
    <name type="scientific">Polaribacter irgensii 23-P</name>
    <dbReference type="NCBI Taxonomy" id="313594"/>
    <lineage>
        <taxon>Bacteria</taxon>
        <taxon>Pseudomonadati</taxon>
        <taxon>Bacteroidota</taxon>
        <taxon>Flavobacteriia</taxon>
        <taxon>Flavobacteriales</taxon>
        <taxon>Flavobacteriaceae</taxon>
    </lineage>
</organism>
<comment type="caution">
    <text evidence="1">The sequence shown here is derived from an EMBL/GenBank/DDBJ whole genome shotgun (WGS) entry which is preliminary data.</text>
</comment>
<reference evidence="1 2" key="1">
    <citation type="submission" date="2006-02" db="EMBL/GenBank/DDBJ databases">
        <authorList>
            <person name="Murray A."/>
            <person name="Staley J."/>
            <person name="Ferriera S."/>
            <person name="Johnson J."/>
            <person name="Kravitz S."/>
            <person name="Halpern A."/>
            <person name="Remington K."/>
            <person name="Beeson K."/>
            <person name="Tran B."/>
            <person name="Rogers Y.-H."/>
            <person name="Friedman R."/>
            <person name="Venter J.C."/>
        </authorList>
    </citation>
    <scope>NUCLEOTIDE SEQUENCE [LARGE SCALE GENOMIC DNA]</scope>
    <source>
        <strain evidence="1 2">23-P</strain>
    </source>
</reference>
<dbReference type="AlphaFoldDB" id="A4C0X9"/>
<dbReference type="Proteomes" id="UP000003053">
    <property type="component" value="Unassembled WGS sequence"/>
</dbReference>
<evidence type="ECO:0000313" key="1">
    <source>
        <dbReference type="EMBL" id="EAR13072.1"/>
    </source>
</evidence>
<dbReference type="EMBL" id="AAOG01000002">
    <property type="protein sequence ID" value="EAR13072.1"/>
    <property type="molecule type" value="Genomic_DNA"/>
</dbReference>
<accession>A4C0X9</accession>
<sequence>MKIKNRYLLLLFIPLLAFSTHKYYLSLTQIKFKEETKSIQIIINVFMDDIEVALNTDYDINLQLTTKKELKDNDVYFQQYLKNKLQFKVNSLEREFSYIGKEYDNDLVYFYLEIENIAKVTSIEVTNTLLLSHFPRQENLIKSEVGNNNKSVLLSKDKYKEKLTYE</sequence>
<dbReference type="eggNOG" id="ENOG503140B">
    <property type="taxonomic scope" value="Bacteria"/>
</dbReference>
<protein>
    <recommendedName>
        <fullName evidence="3">Peptidase E</fullName>
    </recommendedName>
</protein>
<proteinExistence type="predicted"/>
<dbReference type="HOGENOM" id="CLU_107087_3_0_10"/>
<dbReference type="RefSeq" id="WP_004570740.1">
    <property type="nucleotide sequence ID" value="NZ_CH724148.1"/>
</dbReference>